<evidence type="ECO:0000256" key="1">
    <source>
        <dbReference type="SAM" id="Phobius"/>
    </source>
</evidence>
<keyword evidence="4" id="KW-1185">Reference proteome</keyword>
<sequence length="626" mass="68033">MTPRFASDESRRRTPRKGVFVVLAAIVLVVLFAFISFGIDTGLISLEQARMQNGVDAAALAASQEITAAVADAGENGNDPNSISITHAKQMAVDVAAANGVYLNADRDIVFGKRTYDASSGEWTYAWNAAPYNVVKVEAHRDQTDLTAPDGRVPLAFGWAVGVPSVPLVTKATAFVEARDLVVVLDFSGSMNDDSQFRAIDRLGEPAITENLREIFTSMNPNVGGFPVEPEYLTIVGAAPTIGCMPQIKVTFKGTEIYAESTKDLSNVVLEFDDGYRYKFDDLHQGTTGTFAGVGSYSGRVITKCWVKSGCNEASDGSGYGELFADTNAAVKTAFQVNNVPYPYASGSWDEYINYCRHDADVIKAGYRNKYGGITLANFWLAKKYNSWQTADLWKAPHYPFHAVKNGFSLFLTFLDDLDFGDEVGIVSYDENSRVEHTLNEHGVYATLGGDNISDDYATLDLIQHHKQAGHYGSYTGMGHGVSEAKQLLAGQSRDGARPTMLVMTDGLANRYPSNWTLPYDWDWADYADTDGDGVADYSTSDRSKQYAFYEAVQARKNGVTIHTMSVGLDADRALMSAIANAGGGIHIEVPGGSTVAEMQEQLLDAFGKIAAKVPPPQLVYELETN</sequence>
<feature type="domain" description="VWFA" evidence="2">
    <location>
        <begin position="401"/>
        <end position="607"/>
    </location>
</feature>
<name>A0A9X1MP44_9BACT</name>
<evidence type="ECO:0000313" key="3">
    <source>
        <dbReference type="EMBL" id="MCC9629467.1"/>
    </source>
</evidence>
<reference evidence="3" key="1">
    <citation type="submission" date="2021-11" db="EMBL/GenBank/DDBJ databases">
        <title>Genome sequence.</title>
        <authorList>
            <person name="Sun Q."/>
        </authorList>
    </citation>
    <scope>NUCLEOTIDE SEQUENCE</scope>
    <source>
        <strain evidence="3">JC732</strain>
    </source>
</reference>
<dbReference type="Proteomes" id="UP001139103">
    <property type="component" value="Unassembled WGS sequence"/>
</dbReference>
<evidence type="ECO:0000313" key="4">
    <source>
        <dbReference type="Proteomes" id="UP001139103"/>
    </source>
</evidence>
<dbReference type="InterPro" id="IPR002035">
    <property type="entry name" value="VWF_A"/>
</dbReference>
<proteinExistence type="predicted"/>
<keyword evidence="1" id="KW-0812">Transmembrane</keyword>
<dbReference type="SUPFAM" id="SSF53300">
    <property type="entry name" value="vWA-like"/>
    <property type="match status" value="1"/>
</dbReference>
<keyword evidence="1" id="KW-1133">Transmembrane helix</keyword>
<dbReference type="PROSITE" id="PS50234">
    <property type="entry name" value="VWFA"/>
    <property type="match status" value="1"/>
</dbReference>
<dbReference type="AlphaFoldDB" id="A0A9X1MP44"/>
<dbReference type="InterPro" id="IPR018705">
    <property type="entry name" value="DUF2134_membrane"/>
</dbReference>
<accession>A0A9X1MP44</accession>
<dbReference type="InterPro" id="IPR036465">
    <property type="entry name" value="vWFA_dom_sf"/>
</dbReference>
<dbReference type="EMBL" id="JAJKFT010000010">
    <property type="protein sequence ID" value="MCC9629467.1"/>
    <property type="molecule type" value="Genomic_DNA"/>
</dbReference>
<dbReference type="Pfam" id="PF09977">
    <property type="entry name" value="Tad_C"/>
    <property type="match status" value="1"/>
</dbReference>
<protein>
    <submittedName>
        <fullName evidence="3">Pilus assembly protein TadG-related protein</fullName>
    </submittedName>
</protein>
<evidence type="ECO:0000259" key="2">
    <source>
        <dbReference type="PROSITE" id="PS50234"/>
    </source>
</evidence>
<dbReference type="RefSeq" id="WP_230219572.1">
    <property type="nucleotide sequence ID" value="NZ_JAJKFT010000010.1"/>
</dbReference>
<feature type="transmembrane region" description="Helical" evidence="1">
    <location>
        <begin position="20"/>
        <end position="39"/>
    </location>
</feature>
<organism evidence="3 4">
    <name type="scientific">Blastopirellula sediminis</name>
    <dbReference type="NCBI Taxonomy" id="2894196"/>
    <lineage>
        <taxon>Bacteria</taxon>
        <taxon>Pseudomonadati</taxon>
        <taxon>Planctomycetota</taxon>
        <taxon>Planctomycetia</taxon>
        <taxon>Pirellulales</taxon>
        <taxon>Pirellulaceae</taxon>
        <taxon>Blastopirellula</taxon>
    </lineage>
</organism>
<gene>
    <name evidence="3" type="ORF">LOC68_13790</name>
</gene>
<dbReference type="Pfam" id="PF13400">
    <property type="entry name" value="Tad"/>
    <property type="match status" value="1"/>
</dbReference>
<comment type="caution">
    <text evidence="3">The sequence shown here is derived from an EMBL/GenBank/DDBJ whole genome shotgun (WGS) entry which is preliminary data.</text>
</comment>
<dbReference type="Gene3D" id="3.40.50.410">
    <property type="entry name" value="von Willebrand factor, type A domain"/>
    <property type="match status" value="1"/>
</dbReference>
<dbReference type="InterPro" id="IPR028087">
    <property type="entry name" value="Tad_N"/>
</dbReference>
<dbReference type="CDD" id="cd00198">
    <property type="entry name" value="vWFA"/>
    <property type="match status" value="1"/>
</dbReference>
<keyword evidence="1" id="KW-0472">Membrane</keyword>